<name>A0AAD2FIB6_9STRA</name>
<proteinExistence type="predicted"/>
<dbReference type="Proteomes" id="UP001295423">
    <property type="component" value="Unassembled WGS sequence"/>
</dbReference>
<feature type="compositionally biased region" description="Polar residues" evidence="1">
    <location>
        <begin position="17"/>
        <end position="29"/>
    </location>
</feature>
<gene>
    <name evidence="2" type="ORF">CYCCA115_LOCUS3556</name>
</gene>
<comment type="caution">
    <text evidence="2">The sequence shown here is derived from an EMBL/GenBank/DDBJ whole genome shotgun (WGS) entry which is preliminary data.</text>
</comment>
<feature type="compositionally biased region" description="Basic residues" evidence="1">
    <location>
        <begin position="188"/>
        <end position="198"/>
    </location>
</feature>
<dbReference type="EMBL" id="CAKOGP040000324">
    <property type="protein sequence ID" value="CAJ1934013.1"/>
    <property type="molecule type" value="Genomic_DNA"/>
</dbReference>
<feature type="region of interest" description="Disordered" evidence="1">
    <location>
        <begin position="294"/>
        <end position="336"/>
    </location>
</feature>
<dbReference type="AlphaFoldDB" id="A0AAD2FIB6"/>
<feature type="region of interest" description="Disordered" evidence="1">
    <location>
        <begin position="1"/>
        <end position="33"/>
    </location>
</feature>
<sequence length="336" mass="37224">MDNPSDSPPSAAPICQPTINANQTTSGSRASDCPLDHQHAVEPWLASVLLPLDKGATGNSKIIDVCPIIGKTRQELGWLPAKAFIELLRPSRLYFNTGSYPPPLLGADGRLSPECPSFNKLKNDIQTAAHSCGSPVYSTGSSGTNGIDRVFRCAFRSRRYKGDVALEDVMEENNQDGILDSDSSGKRSLGKRNKRRTSTKQALKGENTCKFRIVITWDQFGFYLKQTAGVPYHNEHPQFVTPHISFEDLLKDDQQEACNLLDEIYSFDAVKAKELLAEKQALDASLRDRCKDYLQKYKPPPTSGGNVGDERQTLPSSTSNDNNPRKRHLQEINQTN</sequence>
<reference evidence="2" key="1">
    <citation type="submission" date="2023-08" db="EMBL/GenBank/DDBJ databases">
        <authorList>
            <person name="Audoor S."/>
            <person name="Bilcke G."/>
        </authorList>
    </citation>
    <scope>NUCLEOTIDE SEQUENCE</scope>
</reference>
<feature type="compositionally biased region" description="Polar residues" evidence="1">
    <location>
        <begin position="313"/>
        <end position="322"/>
    </location>
</feature>
<feature type="region of interest" description="Disordered" evidence="1">
    <location>
        <begin position="175"/>
        <end position="201"/>
    </location>
</feature>
<feature type="compositionally biased region" description="Pro residues" evidence="1">
    <location>
        <begin position="1"/>
        <end position="11"/>
    </location>
</feature>
<keyword evidence="3" id="KW-1185">Reference proteome</keyword>
<accession>A0AAD2FIB6</accession>
<protein>
    <submittedName>
        <fullName evidence="2">Uncharacterized protein</fullName>
    </submittedName>
</protein>
<evidence type="ECO:0000313" key="3">
    <source>
        <dbReference type="Proteomes" id="UP001295423"/>
    </source>
</evidence>
<organism evidence="2 3">
    <name type="scientific">Cylindrotheca closterium</name>
    <dbReference type="NCBI Taxonomy" id="2856"/>
    <lineage>
        <taxon>Eukaryota</taxon>
        <taxon>Sar</taxon>
        <taxon>Stramenopiles</taxon>
        <taxon>Ochrophyta</taxon>
        <taxon>Bacillariophyta</taxon>
        <taxon>Bacillariophyceae</taxon>
        <taxon>Bacillariophycidae</taxon>
        <taxon>Bacillariales</taxon>
        <taxon>Bacillariaceae</taxon>
        <taxon>Cylindrotheca</taxon>
    </lineage>
</organism>
<evidence type="ECO:0000256" key="1">
    <source>
        <dbReference type="SAM" id="MobiDB-lite"/>
    </source>
</evidence>
<evidence type="ECO:0000313" key="2">
    <source>
        <dbReference type="EMBL" id="CAJ1934013.1"/>
    </source>
</evidence>